<evidence type="ECO:0000313" key="2">
    <source>
        <dbReference type="EMBL" id="KAB3860837.1"/>
    </source>
</evidence>
<dbReference type="Pfam" id="PF13524">
    <property type="entry name" value="Glyco_trans_1_2"/>
    <property type="match status" value="1"/>
</dbReference>
<dbReference type="AlphaFoldDB" id="A0A380Z6R6"/>
<dbReference type="Gene3D" id="3.40.50.2000">
    <property type="entry name" value="Glycogen Phosphorylase B"/>
    <property type="match status" value="2"/>
</dbReference>
<protein>
    <submittedName>
        <fullName evidence="2">Glycosyltransferase family 1 protein</fullName>
    </submittedName>
</protein>
<dbReference type="GO" id="GO:0016740">
    <property type="term" value="F:transferase activity"/>
    <property type="evidence" value="ECO:0007669"/>
    <property type="project" value="UniProtKB-KW"/>
</dbReference>
<accession>A0A380Z6R6</accession>
<name>A0A380Z6R6_PHOVU</name>
<gene>
    <name evidence="2" type="ORF">GAS29_00215</name>
</gene>
<dbReference type="InterPro" id="IPR055259">
    <property type="entry name" value="YkvP/CgeB_Glyco_trans-like"/>
</dbReference>
<dbReference type="RefSeq" id="WP_038609160.1">
    <property type="nucleotide sequence ID" value="NZ_JACBPT010000030.1"/>
</dbReference>
<evidence type="ECO:0000259" key="1">
    <source>
        <dbReference type="Pfam" id="PF13524"/>
    </source>
</evidence>
<organism evidence="2 3">
    <name type="scientific">Phocaeicola vulgatus</name>
    <name type="common">Bacteroides vulgatus</name>
    <dbReference type="NCBI Taxonomy" id="821"/>
    <lineage>
        <taxon>Bacteria</taxon>
        <taxon>Pseudomonadati</taxon>
        <taxon>Bacteroidota</taxon>
        <taxon>Bacteroidia</taxon>
        <taxon>Bacteroidales</taxon>
        <taxon>Bacteroidaceae</taxon>
        <taxon>Phocaeicola</taxon>
    </lineage>
</organism>
<sequence length="347" mass="40765">MRILSVGTFSGLSNTCLHRHWALERVAEKVDKINTSAPKLTLWYRITYHLFLYGLPIAIPESVHENKKIKEYIDKYTYDLVWIDKGITIEAETLKYIKKKQPNCIIVSYSPDNMALRHNQSLQYLNCIPYYDYLITNKSYILNDMKRLGAKNICFVNNSYEAKFHYPRTLSKDDYDRLGGDVGFVGMWEKERCDSILYLANHGIKVRIFGNKQWQKYKNYSPNLQIEDHGLHSEDYSKSLKAFKISLCFLRKMNFDQQTTRSVEIPACGGFMMAERTKEHQAMFEENKEAIFFSSNEELLEKCKYYLEHEKERKKIAEAGLKRCQTSDYSNEGMIKNVLNSIFQTIK</sequence>
<feature type="domain" description="Spore protein YkvP/CgeB glycosyl transferase-like" evidence="1">
    <location>
        <begin position="201"/>
        <end position="338"/>
    </location>
</feature>
<reference evidence="2 3" key="1">
    <citation type="journal article" date="2019" name="Nat. Med.">
        <title>A library of human gut bacterial isolates paired with longitudinal multiomics data enables mechanistic microbiome research.</title>
        <authorList>
            <person name="Poyet M."/>
            <person name="Groussin M."/>
            <person name="Gibbons S.M."/>
            <person name="Avila-Pacheco J."/>
            <person name="Jiang X."/>
            <person name="Kearney S.M."/>
            <person name="Perrotta A.R."/>
            <person name="Berdy B."/>
            <person name="Zhao S."/>
            <person name="Lieberman T.D."/>
            <person name="Swanson P.K."/>
            <person name="Smith M."/>
            <person name="Roesemann S."/>
            <person name="Alexander J.E."/>
            <person name="Rich S.A."/>
            <person name="Livny J."/>
            <person name="Vlamakis H."/>
            <person name="Clish C."/>
            <person name="Bullock K."/>
            <person name="Deik A."/>
            <person name="Scott J."/>
            <person name="Pierce K.A."/>
            <person name="Xavier R.J."/>
            <person name="Alm E.J."/>
        </authorList>
    </citation>
    <scope>NUCLEOTIDE SEQUENCE [LARGE SCALE GENOMIC DNA]</scope>
    <source>
        <strain evidence="2 3">BIOML-A5</strain>
    </source>
</reference>
<dbReference type="SUPFAM" id="SSF53756">
    <property type="entry name" value="UDP-Glycosyltransferase/glycogen phosphorylase"/>
    <property type="match status" value="1"/>
</dbReference>
<evidence type="ECO:0000313" key="3">
    <source>
        <dbReference type="Proteomes" id="UP000441522"/>
    </source>
</evidence>
<proteinExistence type="predicted"/>
<keyword evidence="2" id="KW-0808">Transferase</keyword>
<dbReference type="Proteomes" id="UP000441522">
    <property type="component" value="Unassembled WGS sequence"/>
</dbReference>
<dbReference type="EMBL" id="WCWW01000001">
    <property type="protein sequence ID" value="KAB3860837.1"/>
    <property type="molecule type" value="Genomic_DNA"/>
</dbReference>
<comment type="caution">
    <text evidence="2">The sequence shown here is derived from an EMBL/GenBank/DDBJ whole genome shotgun (WGS) entry which is preliminary data.</text>
</comment>